<evidence type="ECO:0000313" key="2">
    <source>
        <dbReference type="Proteomes" id="UP000522007"/>
    </source>
</evidence>
<evidence type="ECO:0000313" key="1">
    <source>
        <dbReference type="EMBL" id="MBC1323166.1"/>
    </source>
</evidence>
<dbReference type="EMBL" id="JAAROP010000009">
    <property type="protein sequence ID" value="MBC1323166.1"/>
    <property type="molecule type" value="Genomic_DNA"/>
</dbReference>
<dbReference type="AlphaFoldDB" id="A0A7X0T898"/>
<organism evidence="1 2">
    <name type="scientific">Listeria welshimeri</name>
    <dbReference type="NCBI Taxonomy" id="1643"/>
    <lineage>
        <taxon>Bacteria</taxon>
        <taxon>Bacillati</taxon>
        <taxon>Bacillota</taxon>
        <taxon>Bacilli</taxon>
        <taxon>Bacillales</taxon>
        <taxon>Listeriaceae</taxon>
        <taxon>Listeria</taxon>
    </lineage>
</organism>
<gene>
    <name evidence="1" type="ORF">HB853_09430</name>
</gene>
<dbReference type="Proteomes" id="UP000522007">
    <property type="component" value="Unassembled WGS sequence"/>
</dbReference>
<protein>
    <submittedName>
        <fullName evidence="1">Uncharacterized protein</fullName>
    </submittedName>
</protein>
<reference evidence="1 2" key="1">
    <citation type="submission" date="2020-03" db="EMBL/GenBank/DDBJ databases">
        <title>Soil Listeria distribution.</title>
        <authorList>
            <person name="Liao J."/>
            <person name="Wiedmann M."/>
        </authorList>
    </citation>
    <scope>NUCLEOTIDE SEQUENCE [LARGE SCALE GENOMIC DNA]</scope>
    <source>
        <strain evidence="1 2">FSL L7-1829</strain>
    </source>
</reference>
<name>A0A7X0T898_LISWE</name>
<proteinExistence type="predicted"/>
<sequence length="283" mass="32530">MNETQKLVAASLERNFGKDIGTRYLGNEKAQLRAEEVIEEIAIVIAPLVEQLGIESKTVKKTIPFLYELQKNQFCDMSAYPYPLLLVNGTSADTEKYWRDLPTYWTDEANKIVLPYVLEHMKNNKVRQKLLAFHAWLLGEVAEMNEELGAAFRVKLVFESDMRIRLRVYEVEQIAVEVHFLDNHDTEQQHLGYDVSLDAELEVKARLLLRQGILTENLGLEALKAYIKSVLPIAHNLETLKELTGEETKKLTKLLMQEEPKIMEDTDLTSKALDFLQKLAPKK</sequence>
<comment type="caution">
    <text evidence="1">The sequence shown here is derived from an EMBL/GenBank/DDBJ whole genome shotgun (WGS) entry which is preliminary data.</text>
</comment>
<accession>A0A7X0T898</accession>